<dbReference type="AlphaFoldDB" id="A0AAJ6QTR7"/>
<reference evidence="4" key="1">
    <citation type="submission" date="2025-08" db="UniProtKB">
        <authorList>
            <consortium name="RefSeq"/>
        </authorList>
    </citation>
    <scope>IDENTIFICATION</scope>
</reference>
<dbReference type="InterPro" id="IPR012674">
    <property type="entry name" value="Calycin"/>
</dbReference>
<dbReference type="SUPFAM" id="SSF50814">
    <property type="entry name" value="Lipocalins"/>
    <property type="match status" value="1"/>
</dbReference>
<dbReference type="PANTHER" id="PTHR11955">
    <property type="entry name" value="FATTY ACID BINDING PROTEIN"/>
    <property type="match status" value="1"/>
</dbReference>
<evidence type="ECO:0000313" key="3">
    <source>
        <dbReference type="Proteomes" id="UP000694867"/>
    </source>
</evidence>
<evidence type="ECO:0000256" key="2">
    <source>
        <dbReference type="ARBA" id="ARBA00023121"/>
    </source>
</evidence>
<dbReference type="Gene3D" id="2.40.128.20">
    <property type="match status" value="1"/>
</dbReference>
<sequence>MADASPLFNGIWKSIDSTGFEDFLQAIDIGVTWRVLASGSNPSIEISVDGKEWTIKTHTLLRTHELSFRVDEEFLEKRIDGVRVKTICTLEDGKLVQTCRGDKTIEITRELLEDGDQLLTTFAWKDIKATRLYRRSNRITR</sequence>
<dbReference type="RefSeq" id="XP_003743613.1">
    <property type="nucleotide sequence ID" value="XM_003743565.1"/>
</dbReference>
<dbReference type="Proteomes" id="UP000694867">
    <property type="component" value="Unplaced"/>
</dbReference>
<dbReference type="GeneID" id="100897745"/>
<comment type="similarity">
    <text evidence="1">Belongs to the calycin superfamily. Fatty-acid binding protein (FABP) family.</text>
</comment>
<dbReference type="KEGG" id="goe:100897745"/>
<gene>
    <name evidence="4" type="primary">LOC100897745</name>
</gene>
<keyword evidence="2" id="KW-0446">Lipid-binding</keyword>
<evidence type="ECO:0000313" key="4">
    <source>
        <dbReference type="RefSeq" id="XP_003743613.1"/>
    </source>
</evidence>
<proteinExistence type="inferred from homology"/>
<name>A0AAJ6QTR7_9ACAR</name>
<dbReference type="PRINTS" id="PR00178">
    <property type="entry name" value="FATTYACIDBP"/>
</dbReference>
<keyword evidence="3" id="KW-1185">Reference proteome</keyword>
<dbReference type="GO" id="GO:0008289">
    <property type="term" value="F:lipid binding"/>
    <property type="evidence" value="ECO:0007669"/>
    <property type="project" value="UniProtKB-KW"/>
</dbReference>
<evidence type="ECO:0000256" key="1">
    <source>
        <dbReference type="ARBA" id="ARBA00008390"/>
    </source>
</evidence>
<accession>A0AAJ6QTR7</accession>
<protein>
    <submittedName>
        <fullName evidence="4">Sodium/calcium exchanger regulatory protein 1-like</fullName>
    </submittedName>
</protein>
<dbReference type="CDD" id="cd00742">
    <property type="entry name" value="FABP"/>
    <property type="match status" value="1"/>
</dbReference>
<dbReference type="InterPro" id="IPR031259">
    <property type="entry name" value="ILBP"/>
</dbReference>
<organism evidence="3 4">
    <name type="scientific">Galendromus occidentalis</name>
    <name type="common">western predatory mite</name>
    <dbReference type="NCBI Taxonomy" id="34638"/>
    <lineage>
        <taxon>Eukaryota</taxon>
        <taxon>Metazoa</taxon>
        <taxon>Ecdysozoa</taxon>
        <taxon>Arthropoda</taxon>
        <taxon>Chelicerata</taxon>
        <taxon>Arachnida</taxon>
        <taxon>Acari</taxon>
        <taxon>Parasitiformes</taxon>
        <taxon>Mesostigmata</taxon>
        <taxon>Gamasina</taxon>
        <taxon>Phytoseioidea</taxon>
        <taxon>Phytoseiidae</taxon>
        <taxon>Typhlodrominae</taxon>
        <taxon>Galendromus</taxon>
    </lineage>
</organism>
<dbReference type="InterPro" id="IPR000463">
    <property type="entry name" value="Fatty_acid-bd"/>
</dbReference>